<organism evidence="2 3">
    <name type="scientific">Corynebacterium genitalium ATCC 33030</name>
    <dbReference type="NCBI Taxonomy" id="585529"/>
    <lineage>
        <taxon>Bacteria</taxon>
        <taxon>Bacillati</taxon>
        <taxon>Actinomycetota</taxon>
        <taxon>Actinomycetes</taxon>
        <taxon>Mycobacteriales</taxon>
        <taxon>Corynebacteriaceae</taxon>
        <taxon>Corynebacterium</taxon>
    </lineage>
</organism>
<evidence type="ECO:0000313" key="2">
    <source>
        <dbReference type="EMBL" id="EFK54635.1"/>
    </source>
</evidence>
<keyword evidence="1" id="KW-0812">Transmembrane</keyword>
<dbReference type="Pfam" id="PF12277">
    <property type="entry name" value="DUF3618"/>
    <property type="match status" value="1"/>
</dbReference>
<dbReference type="STRING" id="585529.HMPREF0291_11015"/>
<dbReference type="Proteomes" id="UP000004208">
    <property type="component" value="Unassembled WGS sequence"/>
</dbReference>
<dbReference type="EMBL" id="ACLJ02000002">
    <property type="protein sequence ID" value="EFK54635.1"/>
    <property type="molecule type" value="Genomic_DNA"/>
</dbReference>
<sequence length="115" mass="12861">MPATVAGMQYCGGERNLSTKEYDVARDINDIQRDIERTRGNLAQTIDEIADRTRPENLANNAKAQVQNKMKDDKVQKVLAGIGVAIAAIVVINVSNKRKKKKDLKDLQRLLADRK</sequence>
<protein>
    <recommendedName>
        <fullName evidence="4">DUF3618 domain-containing protein</fullName>
    </recommendedName>
</protein>
<dbReference type="AlphaFoldDB" id="D7WC06"/>
<reference evidence="2" key="1">
    <citation type="submission" date="2010-06" db="EMBL/GenBank/DDBJ databases">
        <authorList>
            <person name="Muzny D."/>
            <person name="Qin X."/>
            <person name="Buhay C."/>
            <person name="Dugan-Rocha S."/>
            <person name="Ding Y."/>
            <person name="Chen G."/>
            <person name="Hawes A."/>
            <person name="Holder M."/>
            <person name="Jhangiani S."/>
            <person name="Johnson A."/>
            <person name="Khan Z."/>
            <person name="Li Z."/>
            <person name="Liu W."/>
            <person name="Liu X."/>
            <person name="Perez L."/>
            <person name="Shen H."/>
            <person name="Wang Q."/>
            <person name="Watt J."/>
            <person name="Xi L."/>
            <person name="Xin Y."/>
            <person name="Zhou J."/>
            <person name="Deng J."/>
            <person name="Jiang H."/>
            <person name="Liu Y."/>
            <person name="Qu J."/>
            <person name="Song X.-Z."/>
            <person name="Zhang L."/>
            <person name="Villasana D."/>
            <person name="Johnson A."/>
            <person name="Liu J."/>
            <person name="Liyanage D."/>
            <person name="Lorensuhewa L."/>
            <person name="Robinson T."/>
            <person name="Song A."/>
            <person name="Song B.-B."/>
            <person name="Dinh H."/>
            <person name="Thornton R."/>
            <person name="Coyle M."/>
            <person name="Francisco L."/>
            <person name="Jackson L."/>
            <person name="Javaid M."/>
            <person name="Korchina V."/>
            <person name="Kovar C."/>
            <person name="Mata R."/>
            <person name="Mathew T."/>
            <person name="Ngo R."/>
            <person name="Nguyen L."/>
            <person name="Nguyen N."/>
            <person name="Okwuonu G."/>
            <person name="Ongeri F."/>
            <person name="Pham C."/>
            <person name="Simmons D."/>
            <person name="Wilczek-Boney K."/>
            <person name="Hale W."/>
            <person name="Jakkamsetti A."/>
            <person name="Pham P."/>
            <person name="Ruth R."/>
            <person name="San Lucas F."/>
            <person name="Warren J."/>
            <person name="Zhang J."/>
            <person name="Zhao Z."/>
            <person name="Zhou C."/>
            <person name="Zhu D."/>
            <person name="Lee S."/>
            <person name="Bess C."/>
            <person name="Blankenburg K."/>
            <person name="Forbes L."/>
            <person name="Fu Q."/>
            <person name="Gubbala S."/>
            <person name="Hirani K."/>
            <person name="Jayaseelan J.C."/>
            <person name="Lara F."/>
            <person name="Munidasa M."/>
            <person name="Palculict T."/>
            <person name="Patil S."/>
            <person name="Pu L.-L."/>
            <person name="Saada N."/>
            <person name="Tang L."/>
            <person name="Weissenberger G."/>
            <person name="Zhu Y."/>
            <person name="Hemphill L."/>
            <person name="Shang Y."/>
            <person name="Youmans B."/>
            <person name="Ayvaz T."/>
            <person name="Ross M."/>
            <person name="Santibanez J."/>
            <person name="Aqrawi P."/>
            <person name="Gross S."/>
            <person name="Joshi V."/>
            <person name="Fowler G."/>
            <person name="Nazareth L."/>
            <person name="Reid J."/>
            <person name="Worley K."/>
            <person name="Petrosino J."/>
            <person name="Highlander S."/>
            <person name="Gibbs R."/>
        </authorList>
    </citation>
    <scope>NUCLEOTIDE SEQUENCE [LARGE SCALE GENOMIC DNA]</scope>
    <source>
        <strain evidence="2">ATCC 33030</strain>
    </source>
</reference>
<dbReference type="HOGENOM" id="CLU_164604_0_0_11"/>
<dbReference type="InterPro" id="IPR022062">
    <property type="entry name" value="DUF3618"/>
</dbReference>
<keyword evidence="1" id="KW-1133">Transmembrane helix</keyword>
<evidence type="ECO:0000313" key="3">
    <source>
        <dbReference type="Proteomes" id="UP000004208"/>
    </source>
</evidence>
<keyword evidence="1" id="KW-0472">Membrane</keyword>
<accession>D7WC06</accession>
<proteinExistence type="predicted"/>
<evidence type="ECO:0008006" key="4">
    <source>
        <dbReference type="Google" id="ProtNLM"/>
    </source>
</evidence>
<feature type="transmembrane region" description="Helical" evidence="1">
    <location>
        <begin position="78"/>
        <end position="95"/>
    </location>
</feature>
<evidence type="ECO:0000256" key="1">
    <source>
        <dbReference type="SAM" id="Phobius"/>
    </source>
</evidence>
<gene>
    <name evidence="2" type="ORF">HMPREF0291_11015</name>
</gene>
<comment type="caution">
    <text evidence="2">The sequence shown here is derived from an EMBL/GenBank/DDBJ whole genome shotgun (WGS) entry which is preliminary data.</text>
</comment>
<name>D7WC06_9CORY</name>
<keyword evidence="3" id="KW-1185">Reference proteome</keyword>
<dbReference type="eggNOG" id="ENOG502ZF7P">
    <property type="taxonomic scope" value="Bacteria"/>
</dbReference>